<dbReference type="PRINTS" id="PR00081">
    <property type="entry name" value="GDHRDH"/>
</dbReference>
<dbReference type="FunFam" id="3.40.50.720:FF:000084">
    <property type="entry name" value="Short-chain dehydrogenase reductase"/>
    <property type="match status" value="1"/>
</dbReference>
<dbReference type="PANTHER" id="PTHR43975:SF2">
    <property type="entry name" value="EG:BACR7A4.14 PROTEIN-RELATED"/>
    <property type="match status" value="1"/>
</dbReference>
<dbReference type="GO" id="GO:0016491">
    <property type="term" value="F:oxidoreductase activity"/>
    <property type="evidence" value="ECO:0007669"/>
    <property type="project" value="UniProtKB-KW"/>
</dbReference>
<dbReference type="Pfam" id="PF13561">
    <property type="entry name" value="adh_short_C2"/>
    <property type="match status" value="1"/>
</dbReference>
<reference evidence="3 4" key="1">
    <citation type="submission" date="2020-08" db="EMBL/GenBank/DDBJ databases">
        <title>Sequencing the genomes of 1000 actinobacteria strains.</title>
        <authorList>
            <person name="Klenk H.-P."/>
        </authorList>
    </citation>
    <scope>NUCLEOTIDE SEQUENCE [LARGE SCALE GENOMIC DNA]</scope>
    <source>
        <strain evidence="3 4">DSM 45507</strain>
    </source>
</reference>
<protein>
    <submittedName>
        <fullName evidence="3">NAD(P)-dependent dehydrogenase (Short-subunit alcohol dehydrogenase family)</fullName>
    </submittedName>
</protein>
<evidence type="ECO:0000256" key="2">
    <source>
        <dbReference type="ARBA" id="ARBA00023002"/>
    </source>
</evidence>
<dbReference type="SUPFAM" id="SSF51735">
    <property type="entry name" value="NAD(P)-binding Rossmann-fold domains"/>
    <property type="match status" value="1"/>
</dbReference>
<proteinExistence type="inferred from homology"/>
<keyword evidence="4" id="KW-1185">Reference proteome</keyword>
<sequence>MGDISGSLEGKCVVITGGGTGIGRATAHRFAAEGAQVLVTGRTAARLEEAAAAYPSISAFAADGAAADGPERIVEAAVRRLGRIDVLVNNAAITRPAALGTIDRRTAEEQIATNLLAPLFLAQAALPHLASARGTIVNVSSNPPSYGWPDNSVYGSTKVALDFLTATWAVELAPKGVRVVSVAPGITATPVMAHAGFTREQIAALGEGLTERIPLGRIAQPGEIAWWIVNVARPEAGYLTGTVVRVDGGLSVAAGQRT</sequence>
<dbReference type="InterPro" id="IPR020904">
    <property type="entry name" value="Sc_DH/Rdtase_CS"/>
</dbReference>
<comment type="caution">
    <text evidence="3">The sequence shown here is derived from an EMBL/GenBank/DDBJ whole genome shotgun (WGS) entry which is preliminary data.</text>
</comment>
<dbReference type="Proteomes" id="UP000579153">
    <property type="component" value="Unassembled WGS sequence"/>
</dbReference>
<dbReference type="InterPro" id="IPR002347">
    <property type="entry name" value="SDR_fam"/>
</dbReference>
<dbReference type="AlphaFoldDB" id="A0A7W9GBZ1"/>
<dbReference type="Gene3D" id="3.40.50.720">
    <property type="entry name" value="NAD(P)-binding Rossmann-like Domain"/>
    <property type="match status" value="1"/>
</dbReference>
<evidence type="ECO:0000313" key="3">
    <source>
        <dbReference type="EMBL" id="MBB5780876.1"/>
    </source>
</evidence>
<dbReference type="PANTHER" id="PTHR43975">
    <property type="entry name" value="ZGC:101858"/>
    <property type="match status" value="1"/>
</dbReference>
<name>A0A7W9GBZ1_9ACTN</name>
<dbReference type="PRINTS" id="PR00080">
    <property type="entry name" value="SDRFAMILY"/>
</dbReference>
<comment type="similarity">
    <text evidence="1">Belongs to the short-chain dehydrogenases/reductases (SDR) family.</text>
</comment>
<dbReference type="InterPro" id="IPR036291">
    <property type="entry name" value="NAD(P)-bd_dom_sf"/>
</dbReference>
<dbReference type="CDD" id="cd05233">
    <property type="entry name" value="SDR_c"/>
    <property type="match status" value="1"/>
</dbReference>
<gene>
    <name evidence="3" type="ORF">HD596_007632</name>
</gene>
<dbReference type="RefSeq" id="WP_221519688.1">
    <property type="nucleotide sequence ID" value="NZ_JACHMB010000001.1"/>
</dbReference>
<evidence type="ECO:0000256" key="1">
    <source>
        <dbReference type="ARBA" id="ARBA00006484"/>
    </source>
</evidence>
<accession>A0A7W9GBZ1</accession>
<keyword evidence="2" id="KW-0560">Oxidoreductase</keyword>
<dbReference type="EMBL" id="JACHMB010000001">
    <property type="protein sequence ID" value="MBB5780876.1"/>
    <property type="molecule type" value="Genomic_DNA"/>
</dbReference>
<evidence type="ECO:0000313" key="4">
    <source>
        <dbReference type="Proteomes" id="UP000579153"/>
    </source>
</evidence>
<organism evidence="3 4">
    <name type="scientific">Nonomuraea jabiensis</name>
    <dbReference type="NCBI Taxonomy" id="882448"/>
    <lineage>
        <taxon>Bacteria</taxon>
        <taxon>Bacillati</taxon>
        <taxon>Actinomycetota</taxon>
        <taxon>Actinomycetes</taxon>
        <taxon>Streptosporangiales</taxon>
        <taxon>Streptosporangiaceae</taxon>
        <taxon>Nonomuraea</taxon>
    </lineage>
</organism>
<dbReference type="PROSITE" id="PS00061">
    <property type="entry name" value="ADH_SHORT"/>
    <property type="match status" value="1"/>
</dbReference>